<proteinExistence type="predicted"/>
<dbReference type="AlphaFoldDB" id="A0A1I3YMF4"/>
<dbReference type="Proteomes" id="UP000198755">
    <property type="component" value="Unassembled WGS sequence"/>
</dbReference>
<dbReference type="CDD" id="cd13616">
    <property type="entry name" value="PBP2_OsmF"/>
    <property type="match status" value="1"/>
</dbReference>
<dbReference type="SUPFAM" id="SSF53850">
    <property type="entry name" value="Periplasmic binding protein-like II"/>
    <property type="match status" value="1"/>
</dbReference>
<keyword evidence="3" id="KW-1185">Reference proteome</keyword>
<feature type="domain" description="ABC-type glycine betaine transport system substrate-binding" evidence="1">
    <location>
        <begin position="24"/>
        <end position="297"/>
    </location>
</feature>
<protein>
    <submittedName>
        <fullName evidence="2">Osmoprotectant transport system substrate-binding protein</fullName>
    </submittedName>
</protein>
<gene>
    <name evidence="2" type="ORF">SAMN05444581_10644</name>
</gene>
<dbReference type="EMBL" id="FOSN01000006">
    <property type="protein sequence ID" value="SFK32953.1"/>
    <property type="molecule type" value="Genomic_DNA"/>
</dbReference>
<dbReference type="Gene3D" id="3.40.190.10">
    <property type="entry name" value="Periplasmic binding protein-like II"/>
    <property type="match status" value="1"/>
</dbReference>
<dbReference type="GO" id="GO:0022857">
    <property type="term" value="F:transmembrane transporter activity"/>
    <property type="evidence" value="ECO:0007669"/>
    <property type="project" value="InterPro"/>
</dbReference>
<evidence type="ECO:0000259" key="1">
    <source>
        <dbReference type="Pfam" id="PF04069"/>
    </source>
</evidence>
<dbReference type="STRING" id="1612308.SAMN05444581_10644"/>
<name>A0A1I3YMF4_9HYPH</name>
<dbReference type="Pfam" id="PF04069">
    <property type="entry name" value="OpuAC"/>
    <property type="match status" value="1"/>
</dbReference>
<organism evidence="2 3">
    <name type="scientific">Methylocapsa palsarum</name>
    <dbReference type="NCBI Taxonomy" id="1612308"/>
    <lineage>
        <taxon>Bacteria</taxon>
        <taxon>Pseudomonadati</taxon>
        <taxon>Pseudomonadota</taxon>
        <taxon>Alphaproteobacteria</taxon>
        <taxon>Hyphomicrobiales</taxon>
        <taxon>Beijerinckiaceae</taxon>
        <taxon>Methylocapsa</taxon>
    </lineage>
</organism>
<evidence type="ECO:0000313" key="3">
    <source>
        <dbReference type="Proteomes" id="UP000198755"/>
    </source>
</evidence>
<dbReference type="Gene3D" id="3.40.190.120">
    <property type="entry name" value="Osmoprotection protein (prox), domain 2"/>
    <property type="match status" value="1"/>
</dbReference>
<reference evidence="2 3" key="1">
    <citation type="submission" date="2016-10" db="EMBL/GenBank/DDBJ databases">
        <authorList>
            <person name="de Groot N.N."/>
        </authorList>
    </citation>
    <scope>NUCLEOTIDE SEQUENCE [LARGE SCALE GENOMIC DNA]</scope>
    <source>
        <strain evidence="2 3">NE2</strain>
    </source>
</reference>
<evidence type="ECO:0000313" key="2">
    <source>
        <dbReference type="EMBL" id="SFK32953.1"/>
    </source>
</evidence>
<accession>A0A1I3YMF4</accession>
<dbReference type="GO" id="GO:0043190">
    <property type="term" value="C:ATP-binding cassette (ABC) transporter complex"/>
    <property type="evidence" value="ECO:0007669"/>
    <property type="project" value="InterPro"/>
</dbReference>
<dbReference type="InterPro" id="IPR007210">
    <property type="entry name" value="ABC_Gly_betaine_transp_sub-bd"/>
</dbReference>
<sequence length="313" mass="32849">MTRRELLICAFAAAAPRTTRAAAPVVVGSKLDLEGGLLGQMILLSLERAGVPTENRLQIGPTAIARAALLSGAIDLSVEYTGNAAFFFHQEDDEIWKDAKGGYIRAAELDATRNGLVWLTPAPADNTWVIAVPAKLAKAASLATLEDFARFVNAGNRVRLAASAEFVESAAGLPAFETIYGFKLRAAQLLILSGGETSATIKAAADGISGVNAAMAYGTDGALESLGLVALGDPRHAEPVYAPTPVVRAAALEDYPQIRAALDPVFAGLDLATLRDLNKKVAIEGLPAREVAQTYLAARGLDHCGHDHCGRDH</sequence>